<dbReference type="GO" id="GO:0004747">
    <property type="term" value="F:ribokinase activity"/>
    <property type="evidence" value="ECO:0007669"/>
    <property type="project" value="UniProtKB-EC"/>
</dbReference>
<feature type="active site" description="Proton acceptor" evidence="12">
    <location>
        <position position="254"/>
    </location>
</feature>
<comment type="similarity">
    <text evidence="1">Belongs to the carbohydrate kinase pfkB family.</text>
</comment>
<evidence type="ECO:0000256" key="5">
    <source>
        <dbReference type="ARBA" id="ARBA00022723"/>
    </source>
</evidence>
<feature type="binding site" evidence="12">
    <location>
        <position position="287"/>
    </location>
    <ligand>
        <name>K(+)</name>
        <dbReference type="ChEBI" id="CHEBI:29103"/>
    </ligand>
</feature>
<dbReference type="Proteomes" id="UP000721415">
    <property type="component" value="Unassembled WGS sequence"/>
</dbReference>
<keyword evidence="9 12" id="KW-0460">Magnesium</keyword>
<feature type="binding site" evidence="12">
    <location>
        <position position="142"/>
    </location>
    <ligand>
        <name>substrate</name>
    </ligand>
</feature>
<evidence type="ECO:0000313" key="15">
    <source>
        <dbReference type="Proteomes" id="UP000721415"/>
    </source>
</evidence>
<dbReference type="InterPro" id="IPR011611">
    <property type="entry name" value="PfkB_dom"/>
</dbReference>
<proteinExistence type="inferred from homology"/>
<keyword evidence="7 12" id="KW-0418">Kinase</keyword>
<keyword evidence="11 12" id="KW-0119">Carbohydrate metabolism</keyword>
<feature type="domain" description="Carbohydrate kinase PfkB" evidence="13">
    <location>
        <begin position="5"/>
        <end position="296"/>
    </location>
</feature>
<dbReference type="PANTHER" id="PTHR10584">
    <property type="entry name" value="SUGAR KINASE"/>
    <property type="match status" value="1"/>
</dbReference>
<keyword evidence="4 12" id="KW-0808">Transferase</keyword>
<keyword evidence="15" id="KW-1185">Reference proteome</keyword>
<feature type="binding site" evidence="12">
    <location>
        <position position="289"/>
    </location>
    <ligand>
        <name>K(+)</name>
        <dbReference type="ChEBI" id="CHEBI:29103"/>
    </ligand>
</feature>
<comment type="activity regulation">
    <text evidence="12">Activated by a monovalent cation that binds near, but not in, the active site. The most likely occupant of the site in vivo is potassium. Ion binding induces a conformational change that may alter substrate affinity.</text>
</comment>
<evidence type="ECO:0000259" key="13">
    <source>
        <dbReference type="Pfam" id="PF00294"/>
    </source>
</evidence>
<evidence type="ECO:0000256" key="11">
    <source>
        <dbReference type="ARBA" id="ARBA00023277"/>
    </source>
</evidence>
<feature type="binding site" evidence="12">
    <location>
        <begin position="253"/>
        <end position="254"/>
    </location>
    <ligand>
        <name>ATP</name>
        <dbReference type="ChEBI" id="CHEBI:30616"/>
    </ligand>
</feature>
<feature type="binding site" evidence="12">
    <location>
        <position position="250"/>
    </location>
    <ligand>
        <name>K(+)</name>
        <dbReference type="ChEBI" id="CHEBI:29103"/>
    </ligand>
</feature>
<comment type="subunit">
    <text evidence="12">Homodimer.</text>
</comment>
<dbReference type="InterPro" id="IPR011877">
    <property type="entry name" value="Ribokinase"/>
</dbReference>
<protein>
    <recommendedName>
        <fullName evidence="3 12">Ribokinase</fullName>
        <shortName evidence="12">RK</shortName>
        <ecNumber evidence="2 12">2.7.1.15</ecNumber>
    </recommendedName>
</protein>
<accession>A0ABS0LQR5</accession>
<evidence type="ECO:0000313" key="14">
    <source>
        <dbReference type="EMBL" id="MBG9986367.1"/>
    </source>
</evidence>
<keyword evidence="6 12" id="KW-0547">Nucleotide-binding</keyword>
<dbReference type="InterPro" id="IPR002139">
    <property type="entry name" value="Ribo/fructo_kinase"/>
</dbReference>
<feature type="binding site" evidence="12">
    <location>
        <position position="284"/>
    </location>
    <ligand>
        <name>K(+)</name>
        <dbReference type="ChEBI" id="CHEBI:29103"/>
    </ligand>
</feature>
<gene>
    <name evidence="12 14" type="primary">rbsK</name>
    <name evidence="14" type="ORF">HZY91_05600</name>
</gene>
<comment type="subcellular location">
    <subcellularLocation>
        <location evidence="12">Cytoplasm</location>
    </subcellularLocation>
</comment>
<feature type="binding site" evidence="12">
    <location>
        <position position="278"/>
    </location>
    <ligand>
        <name>ATP</name>
        <dbReference type="ChEBI" id="CHEBI:30616"/>
    </ligand>
</feature>
<dbReference type="EMBL" id="JACBXQ010000003">
    <property type="protein sequence ID" value="MBG9986367.1"/>
    <property type="molecule type" value="Genomic_DNA"/>
</dbReference>
<dbReference type="HAMAP" id="MF_01987">
    <property type="entry name" value="Ribokinase"/>
    <property type="match status" value="1"/>
</dbReference>
<comment type="caution">
    <text evidence="14">The sequence shown here is derived from an EMBL/GenBank/DDBJ whole genome shotgun (WGS) entry which is preliminary data.</text>
</comment>
<dbReference type="PRINTS" id="PR00990">
    <property type="entry name" value="RIBOKINASE"/>
</dbReference>
<dbReference type="NCBIfam" id="TIGR02152">
    <property type="entry name" value="D_ribokin_bact"/>
    <property type="match status" value="1"/>
</dbReference>
<comment type="cofactor">
    <cofactor evidence="12">
        <name>Mg(2+)</name>
        <dbReference type="ChEBI" id="CHEBI:18420"/>
    </cofactor>
    <text evidence="12">Requires a divalent cation, most likely magnesium in vivo, as an electrophilic catalyst to aid phosphoryl group transfer. It is the chelate of the metal and the nucleotide that is the actual substrate.</text>
</comment>
<feature type="binding site" evidence="12">
    <location>
        <begin position="222"/>
        <end position="227"/>
    </location>
    <ligand>
        <name>ATP</name>
        <dbReference type="ChEBI" id="CHEBI:30616"/>
    </ligand>
</feature>
<dbReference type="SUPFAM" id="SSF53613">
    <property type="entry name" value="Ribokinase-like"/>
    <property type="match status" value="1"/>
</dbReference>
<keyword evidence="5 12" id="KW-0479">Metal-binding</keyword>
<evidence type="ECO:0000256" key="12">
    <source>
        <dbReference type="HAMAP-Rule" id="MF_01987"/>
    </source>
</evidence>
<feature type="binding site" evidence="12">
    <location>
        <position position="248"/>
    </location>
    <ligand>
        <name>K(+)</name>
        <dbReference type="ChEBI" id="CHEBI:29103"/>
    </ligand>
</feature>
<dbReference type="PROSITE" id="PS00584">
    <property type="entry name" value="PFKB_KINASES_2"/>
    <property type="match status" value="1"/>
</dbReference>
<feature type="binding site" evidence="12">
    <location>
        <begin position="12"/>
        <end position="14"/>
    </location>
    <ligand>
        <name>substrate</name>
    </ligand>
</feature>
<evidence type="ECO:0000256" key="7">
    <source>
        <dbReference type="ARBA" id="ARBA00022777"/>
    </source>
</evidence>
<comment type="caution">
    <text evidence="12">Lacks conserved residue(s) required for the propagation of feature annotation.</text>
</comment>
<feature type="binding site" evidence="12">
    <location>
        <position position="186"/>
    </location>
    <ligand>
        <name>ATP</name>
        <dbReference type="ChEBI" id="CHEBI:30616"/>
    </ligand>
</feature>
<dbReference type="PANTHER" id="PTHR10584:SF166">
    <property type="entry name" value="RIBOKINASE"/>
    <property type="match status" value="1"/>
</dbReference>
<feature type="binding site" evidence="12">
    <location>
        <begin position="40"/>
        <end position="44"/>
    </location>
    <ligand>
        <name>substrate</name>
    </ligand>
</feature>
<comment type="catalytic activity">
    <reaction evidence="12">
        <text>D-ribose + ATP = D-ribose 5-phosphate + ADP + H(+)</text>
        <dbReference type="Rhea" id="RHEA:13697"/>
        <dbReference type="ChEBI" id="CHEBI:15378"/>
        <dbReference type="ChEBI" id="CHEBI:30616"/>
        <dbReference type="ChEBI" id="CHEBI:47013"/>
        <dbReference type="ChEBI" id="CHEBI:78346"/>
        <dbReference type="ChEBI" id="CHEBI:456216"/>
        <dbReference type="EC" id="2.7.1.15"/>
    </reaction>
</comment>
<reference evidence="14 15" key="1">
    <citation type="submission" date="2020-07" db="EMBL/GenBank/DDBJ databases">
        <title>Facklamia lactis sp. nov., isolated from raw milk.</title>
        <authorList>
            <person name="Doll E.V."/>
            <person name="Huptas C."/>
            <person name="Staib L."/>
            <person name="Wenning M."/>
            <person name="Scherer S."/>
        </authorList>
    </citation>
    <scope>NUCLEOTIDE SEQUENCE [LARGE SCALE GENOMIC DNA]</scope>
    <source>
        <strain evidence="14 15">DSM 111018</strain>
    </source>
</reference>
<comment type="function">
    <text evidence="12">Catalyzes the phosphorylation of ribose at O-5 in a reaction requiring ATP and magnesium. The resulting D-ribose-5-phosphate can then be used either for sythesis of nucleotides, histidine, and tryptophan, or as a component of the pentose phosphate pathway.</text>
</comment>
<sequence length="308" mass="33002">MSKKGVVFGSFVVDLMGRGDHLPKPGETVFGNYFKQGPGGKGFNQGVAAFKSGSDIQMITKIGQDLFSEVLISTMEELGMDQTNILVSEEHPTGIALISVDENTSENQILVVPGACSHITDKDIESVQNLIQNADYLLLQLETNVSSIEKVMQIAKESNVKIILNTAPIQPVSDEILKGLYLVTPNEVEAEYLTGIKITDEKNAELAAKKLMAKGIQNVVITLGKKGAYIYSDEYIGIIPAFKVEAVDTTGAGDAFNGGLLTGLLEGKSLKNAAMFGNAVGALSVKKMGTTPAMPNRNEIDNFLSEQI</sequence>
<dbReference type="RefSeq" id="WP_197115292.1">
    <property type="nucleotide sequence ID" value="NZ_JACBXQ010000003.1"/>
</dbReference>
<evidence type="ECO:0000256" key="2">
    <source>
        <dbReference type="ARBA" id="ARBA00012035"/>
    </source>
</evidence>
<dbReference type="InterPro" id="IPR002173">
    <property type="entry name" value="Carboh/pur_kinase_PfkB_CS"/>
</dbReference>
<dbReference type="CDD" id="cd01174">
    <property type="entry name" value="ribokinase"/>
    <property type="match status" value="1"/>
</dbReference>
<keyword evidence="10 12" id="KW-0630">Potassium</keyword>
<comment type="pathway">
    <text evidence="12">Carbohydrate metabolism; D-ribose degradation; D-ribose 5-phosphate from beta-D-ribopyranose: step 2/2.</text>
</comment>
<dbReference type="Gene3D" id="3.40.1190.20">
    <property type="match status" value="1"/>
</dbReference>
<evidence type="ECO:0000256" key="3">
    <source>
        <dbReference type="ARBA" id="ARBA00016943"/>
    </source>
</evidence>
<organism evidence="14 15">
    <name type="scientific">Facklamia lactis</name>
    <dbReference type="NCBI Taxonomy" id="2749967"/>
    <lineage>
        <taxon>Bacteria</taxon>
        <taxon>Bacillati</taxon>
        <taxon>Bacillota</taxon>
        <taxon>Bacilli</taxon>
        <taxon>Lactobacillales</taxon>
        <taxon>Aerococcaceae</taxon>
        <taxon>Facklamia</taxon>
    </lineage>
</organism>
<evidence type="ECO:0000256" key="4">
    <source>
        <dbReference type="ARBA" id="ARBA00022679"/>
    </source>
</evidence>
<evidence type="ECO:0000256" key="9">
    <source>
        <dbReference type="ARBA" id="ARBA00022842"/>
    </source>
</evidence>
<keyword evidence="8 12" id="KW-0067">ATP-binding</keyword>
<dbReference type="EC" id="2.7.1.15" evidence="2 12"/>
<keyword evidence="12" id="KW-0963">Cytoplasm</keyword>
<comment type="similarity">
    <text evidence="12">Belongs to the carbohydrate kinase PfkB family. Ribokinase subfamily.</text>
</comment>
<evidence type="ECO:0000256" key="6">
    <source>
        <dbReference type="ARBA" id="ARBA00022741"/>
    </source>
</evidence>
<name>A0ABS0LQR5_9LACT</name>
<evidence type="ECO:0000256" key="8">
    <source>
        <dbReference type="ARBA" id="ARBA00022840"/>
    </source>
</evidence>
<dbReference type="Pfam" id="PF00294">
    <property type="entry name" value="PfkB"/>
    <property type="match status" value="1"/>
</dbReference>
<feature type="binding site" evidence="12">
    <location>
        <position position="254"/>
    </location>
    <ligand>
        <name>substrate</name>
    </ligand>
</feature>
<evidence type="ECO:0000256" key="1">
    <source>
        <dbReference type="ARBA" id="ARBA00005380"/>
    </source>
</evidence>
<dbReference type="InterPro" id="IPR029056">
    <property type="entry name" value="Ribokinase-like"/>
</dbReference>
<evidence type="ECO:0000256" key="10">
    <source>
        <dbReference type="ARBA" id="ARBA00022958"/>
    </source>
</evidence>